<evidence type="ECO:0000256" key="1">
    <source>
        <dbReference type="SAM" id="MobiDB-lite"/>
    </source>
</evidence>
<dbReference type="EMBL" id="VIEB01000472">
    <property type="protein sequence ID" value="TQD89693.1"/>
    <property type="molecule type" value="Genomic_DNA"/>
</dbReference>
<reference evidence="2 3" key="1">
    <citation type="journal article" date="2019" name="G3 (Bethesda)">
        <title>Sequencing of a Wild Apple (Malus baccata) Genome Unravels the Differences Between Cultivated and Wild Apple Species Regarding Disease Resistance and Cold Tolerance.</title>
        <authorList>
            <person name="Chen X."/>
        </authorList>
    </citation>
    <scope>NUCLEOTIDE SEQUENCE [LARGE SCALE GENOMIC DNA]</scope>
    <source>
        <strain evidence="3">cv. Shandingzi</strain>
        <tissue evidence="2">Leaves</tissue>
    </source>
</reference>
<gene>
    <name evidence="2" type="ORF">C1H46_024828</name>
</gene>
<feature type="compositionally biased region" description="Basic and acidic residues" evidence="1">
    <location>
        <begin position="8"/>
        <end position="23"/>
    </location>
</feature>
<evidence type="ECO:0000313" key="2">
    <source>
        <dbReference type="EMBL" id="TQD89693.1"/>
    </source>
</evidence>
<evidence type="ECO:0000313" key="3">
    <source>
        <dbReference type="Proteomes" id="UP000315295"/>
    </source>
</evidence>
<keyword evidence="3" id="KW-1185">Reference proteome</keyword>
<comment type="caution">
    <text evidence="2">The sequence shown here is derived from an EMBL/GenBank/DDBJ whole genome shotgun (WGS) entry which is preliminary data.</text>
</comment>
<organism evidence="2 3">
    <name type="scientific">Malus baccata</name>
    <name type="common">Siberian crab apple</name>
    <name type="synonym">Pyrus baccata</name>
    <dbReference type="NCBI Taxonomy" id="106549"/>
    <lineage>
        <taxon>Eukaryota</taxon>
        <taxon>Viridiplantae</taxon>
        <taxon>Streptophyta</taxon>
        <taxon>Embryophyta</taxon>
        <taxon>Tracheophyta</taxon>
        <taxon>Spermatophyta</taxon>
        <taxon>Magnoliopsida</taxon>
        <taxon>eudicotyledons</taxon>
        <taxon>Gunneridae</taxon>
        <taxon>Pentapetalae</taxon>
        <taxon>rosids</taxon>
        <taxon>fabids</taxon>
        <taxon>Rosales</taxon>
        <taxon>Rosaceae</taxon>
        <taxon>Amygdaloideae</taxon>
        <taxon>Maleae</taxon>
        <taxon>Malus</taxon>
    </lineage>
</organism>
<protein>
    <submittedName>
        <fullName evidence="2">Uncharacterized protein</fullName>
    </submittedName>
</protein>
<sequence length="56" mass="6533">MQTMNEILLDHHTRTDSDDSHRQIDFPRCNIKALLRTNGRKYGNNGTMYVRQVGLT</sequence>
<name>A0A540LT42_MALBA</name>
<accession>A0A540LT42</accession>
<proteinExistence type="predicted"/>
<dbReference type="AlphaFoldDB" id="A0A540LT42"/>
<feature type="region of interest" description="Disordered" evidence="1">
    <location>
        <begin position="1"/>
        <end position="23"/>
    </location>
</feature>
<dbReference type="Proteomes" id="UP000315295">
    <property type="component" value="Unassembled WGS sequence"/>
</dbReference>